<keyword evidence="5" id="KW-1185">Reference proteome</keyword>
<dbReference type="Proteomes" id="UP001178507">
    <property type="component" value="Unassembled WGS sequence"/>
</dbReference>
<protein>
    <recommendedName>
        <fullName evidence="3">EF-hand domain-containing protein</fullName>
    </recommendedName>
</protein>
<organism evidence="4 5">
    <name type="scientific">Effrenium voratum</name>
    <dbReference type="NCBI Taxonomy" id="2562239"/>
    <lineage>
        <taxon>Eukaryota</taxon>
        <taxon>Sar</taxon>
        <taxon>Alveolata</taxon>
        <taxon>Dinophyceae</taxon>
        <taxon>Suessiales</taxon>
        <taxon>Symbiodiniaceae</taxon>
        <taxon>Effrenium</taxon>
    </lineage>
</organism>
<dbReference type="AlphaFoldDB" id="A0AA36JTA7"/>
<comment type="caution">
    <text evidence="4">The sequence shown here is derived from an EMBL/GenBank/DDBJ whole genome shotgun (WGS) entry which is preliminary data.</text>
</comment>
<dbReference type="PROSITE" id="PS50222">
    <property type="entry name" value="EF_HAND_2"/>
    <property type="match status" value="2"/>
</dbReference>
<dbReference type="EMBL" id="CAUJNA010003878">
    <property type="protein sequence ID" value="CAJ1411494.1"/>
    <property type="molecule type" value="Genomic_DNA"/>
</dbReference>
<feature type="domain" description="EF-hand" evidence="3">
    <location>
        <begin position="64"/>
        <end position="99"/>
    </location>
</feature>
<accession>A0AA36JTA7</accession>
<feature type="region of interest" description="Disordered" evidence="2">
    <location>
        <begin position="343"/>
        <end position="375"/>
    </location>
</feature>
<feature type="compositionally biased region" description="Basic and acidic residues" evidence="2">
    <location>
        <begin position="437"/>
        <end position="446"/>
    </location>
</feature>
<keyword evidence="1" id="KW-0106">Calcium</keyword>
<feature type="region of interest" description="Disordered" evidence="2">
    <location>
        <begin position="1"/>
        <end position="20"/>
    </location>
</feature>
<reference evidence="4" key="1">
    <citation type="submission" date="2023-08" db="EMBL/GenBank/DDBJ databases">
        <authorList>
            <person name="Chen Y."/>
            <person name="Shah S."/>
            <person name="Dougan E. K."/>
            <person name="Thang M."/>
            <person name="Chan C."/>
        </authorList>
    </citation>
    <scope>NUCLEOTIDE SEQUENCE</scope>
</reference>
<name>A0AA36JTA7_9DINO</name>
<dbReference type="SUPFAM" id="SSF47473">
    <property type="entry name" value="EF-hand"/>
    <property type="match status" value="1"/>
</dbReference>
<evidence type="ECO:0000313" key="5">
    <source>
        <dbReference type="Proteomes" id="UP001178507"/>
    </source>
</evidence>
<dbReference type="Gene3D" id="1.10.238.10">
    <property type="entry name" value="EF-hand"/>
    <property type="match status" value="1"/>
</dbReference>
<gene>
    <name evidence="4" type="ORF">EVOR1521_LOCUS32048</name>
</gene>
<dbReference type="GO" id="GO:0005509">
    <property type="term" value="F:calcium ion binding"/>
    <property type="evidence" value="ECO:0007669"/>
    <property type="project" value="InterPro"/>
</dbReference>
<dbReference type="InterPro" id="IPR018247">
    <property type="entry name" value="EF_Hand_1_Ca_BS"/>
</dbReference>
<feature type="region of interest" description="Disordered" evidence="2">
    <location>
        <begin position="436"/>
        <end position="459"/>
    </location>
</feature>
<dbReference type="InterPro" id="IPR002048">
    <property type="entry name" value="EF_hand_dom"/>
</dbReference>
<feature type="domain" description="EF-hand" evidence="3">
    <location>
        <begin position="104"/>
        <end position="139"/>
    </location>
</feature>
<dbReference type="InterPro" id="IPR011992">
    <property type="entry name" value="EF-hand-dom_pair"/>
</dbReference>
<evidence type="ECO:0000313" key="4">
    <source>
        <dbReference type="EMBL" id="CAJ1411494.1"/>
    </source>
</evidence>
<evidence type="ECO:0000256" key="2">
    <source>
        <dbReference type="SAM" id="MobiDB-lite"/>
    </source>
</evidence>
<evidence type="ECO:0000256" key="1">
    <source>
        <dbReference type="ARBA" id="ARBA00022837"/>
    </source>
</evidence>
<proteinExistence type="predicted"/>
<sequence length="497" mass="55141">MNYWAVDEGKKKNRKPPWNTGGHYYEQHSVVARVRSVVRSAKIRQQLLAEGKEPGVIVKRDKEQEMKFWRGIFDKYDLDSSGNLDFQEITEVVRSDLKIADRTISRVELRDFYTALDQNGDQVVDWHEWLDFVSQGKLRDNRPIDQVMSEVGRAVRLALRRLGLKPSQVEDHIRGLPEAATAAIDQPAFFRLMRRGMGISRHDAPDDNLKRTFVSITSGTTHLALQDFIEFLTISCLAKTNKEIGVGSTFPGLIGGMQGQLPARLPISRPGTFPYGGTVSGPTNGPFALNGRQLPPASRMSVGMKAHERVRTFLRPTISCPDLHNPGKDANLSERTLAALEAVTERSEELDEAQAPPPSPMSPAAGSPRTHRGGKPALDLKAAEEEVATQLSSNPLPKVMRSKTFEAAVDAANAVKDKATSDPFAVFLKVNAQTEAANKKKDEELKKKPRRPAPMVSPIPETYRVMVGKDALNRVEQRLFEAGLDVRGGFHRSKGRL</sequence>
<dbReference type="PROSITE" id="PS00018">
    <property type="entry name" value="EF_HAND_1"/>
    <property type="match status" value="2"/>
</dbReference>
<evidence type="ECO:0000259" key="3">
    <source>
        <dbReference type="PROSITE" id="PS50222"/>
    </source>
</evidence>